<reference evidence="3 4" key="1">
    <citation type="submission" date="2016-10" db="EMBL/GenBank/DDBJ databases">
        <authorList>
            <person name="de Groot N.N."/>
        </authorList>
    </citation>
    <scope>NUCLEOTIDE SEQUENCE [LARGE SCALE GENOMIC DNA]</scope>
    <source>
        <strain evidence="3 4">DSM 16957</strain>
    </source>
</reference>
<evidence type="ECO:0000313" key="4">
    <source>
        <dbReference type="Proteomes" id="UP000199603"/>
    </source>
</evidence>
<keyword evidence="4" id="KW-1185">Reference proteome</keyword>
<proteinExistence type="predicted"/>
<name>A0A1G6X6G9_9GAMM</name>
<feature type="region of interest" description="Disordered" evidence="1">
    <location>
        <begin position="382"/>
        <end position="414"/>
    </location>
</feature>
<dbReference type="AlphaFoldDB" id="A0A1G6X6G9"/>
<evidence type="ECO:0000256" key="1">
    <source>
        <dbReference type="SAM" id="MobiDB-lite"/>
    </source>
</evidence>
<feature type="signal peptide" evidence="2">
    <location>
        <begin position="1"/>
        <end position="23"/>
    </location>
</feature>
<feature type="compositionally biased region" description="Polar residues" evidence="1">
    <location>
        <begin position="382"/>
        <end position="405"/>
    </location>
</feature>
<dbReference type="OrthoDB" id="237393at2"/>
<evidence type="ECO:0008006" key="5">
    <source>
        <dbReference type="Google" id="ProtNLM"/>
    </source>
</evidence>
<dbReference type="STRING" id="265719.SAMN04488509_10662"/>
<protein>
    <recommendedName>
        <fullName evidence="5">MSHA biogenesis protein MshQ</fullName>
    </recommendedName>
</protein>
<feature type="chain" id="PRO_5011786772" description="MSHA biogenesis protein MshQ" evidence="2">
    <location>
        <begin position="24"/>
        <end position="565"/>
    </location>
</feature>
<evidence type="ECO:0000256" key="2">
    <source>
        <dbReference type="SAM" id="SignalP"/>
    </source>
</evidence>
<gene>
    <name evidence="3" type="ORF">SAMN04488509_10662</name>
</gene>
<dbReference type="RefSeq" id="WP_091242677.1">
    <property type="nucleotide sequence ID" value="NZ_FNAG01000006.1"/>
</dbReference>
<dbReference type="EMBL" id="FNAG01000006">
    <property type="protein sequence ID" value="SDD73712.1"/>
    <property type="molecule type" value="Genomic_DNA"/>
</dbReference>
<sequence length="565" mass="59120">MFSIRKTLLATSCALALAGPASATIVTEAFDGAWTNVAGDDNKGLLVDVLPDQKIFFGAFFTYANDGSQVWSIVSTQLVEGQNDYTNVPVLRYTGGRFSERGSPTPATLGTATLGFSCDGITMDITPAAGSNLTPANFVFEPSLGLKKLTSGQCNEPVASCPEGTTAVGNACQLPNEITGRLFLPAGKNYIVRGRVNVANGGDLVIAPGVTVIGSTDNSSPNFISVVNGGQIWAEGTKEQPITFTGPQEVPGSWAGIVIAGRSICNDGTAQQRCQFEAVPDIEYGNATPVLDDNSGALRYVRILWAGQQIAPDNELNALTLLGVGSGTVLENVQVDSGLDDGFEFFGGSVNGRYLVCSNMGDDCFDFDQGYNGKIQFALGFQGSNPDQNNDSNGIESDNDSSNNDKQPRTRPMVSNLTLIGNPEVSRDGARIRRGSGGNYANVLIQGYRESCLNLDDAGTFALGSASAQGEQLTFTHSHIGSCGSAQFGSSSSDPYSVATWFGTGAGNTATGDAAITGFLPAANSPLLGNGQALSDGFFRPANYRGAFAGPRDNWTAGWTVKIPR</sequence>
<dbReference type="Proteomes" id="UP000199603">
    <property type="component" value="Unassembled WGS sequence"/>
</dbReference>
<dbReference type="PANTHER" id="PTHR41339">
    <property type="entry name" value="LIPL48"/>
    <property type="match status" value="1"/>
</dbReference>
<evidence type="ECO:0000313" key="3">
    <source>
        <dbReference type="EMBL" id="SDD73712.1"/>
    </source>
</evidence>
<dbReference type="PANTHER" id="PTHR41339:SF1">
    <property type="entry name" value="SECRETED PROTEIN"/>
    <property type="match status" value="1"/>
</dbReference>
<accession>A0A1G6X6G9</accession>
<organism evidence="3 4">
    <name type="scientific">Aquimonas voraii</name>
    <dbReference type="NCBI Taxonomy" id="265719"/>
    <lineage>
        <taxon>Bacteria</taxon>
        <taxon>Pseudomonadati</taxon>
        <taxon>Pseudomonadota</taxon>
        <taxon>Gammaproteobacteria</taxon>
        <taxon>Lysobacterales</taxon>
        <taxon>Lysobacteraceae</taxon>
        <taxon>Aquimonas</taxon>
    </lineage>
</organism>
<keyword evidence="2" id="KW-0732">Signal</keyword>